<dbReference type="GO" id="GO:0045892">
    <property type="term" value="P:negative regulation of DNA-templated transcription"/>
    <property type="evidence" value="ECO:0007669"/>
    <property type="project" value="UniProtKB-UniRule"/>
</dbReference>
<evidence type="ECO:0000259" key="8">
    <source>
        <dbReference type="PROSITE" id="PS51754"/>
    </source>
</evidence>
<feature type="compositionally biased region" description="Polar residues" evidence="7">
    <location>
        <begin position="152"/>
        <end position="167"/>
    </location>
</feature>
<dbReference type="STRING" id="4081.A0A3Q7E9I4"/>
<evidence type="ECO:0000313" key="10">
    <source>
        <dbReference type="Proteomes" id="UP000004994"/>
    </source>
</evidence>
<proteinExistence type="predicted"/>
<dbReference type="AlphaFoldDB" id="A0A3Q7E9I4"/>
<evidence type="ECO:0000256" key="2">
    <source>
        <dbReference type="ARBA" id="ARBA00022491"/>
    </source>
</evidence>
<dbReference type="InterPro" id="IPR006458">
    <property type="entry name" value="Ovate_C"/>
</dbReference>
<name>A0A3Q7E9I4_SOLLC</name>
<dbReference type="OMA" id="FQDNHTS"/>
<evidence type="ECO:0000256" key="7">
    <source>
        <dbReference type="SAM" id="MobiDB-lite"/>
    </source>
</evidence>
<evidence type="ECO:0000256" key="6">
    <source>
        <dbReference type="RuleBase" id="RU367028"/>
    </source>
</evidence>
<reference evidence="9" key="2">
    <citation type="submission" date="2019-01" db="UniProtKB">
        <authorList>
            <consortium name="EnsemblPlants"/>
        </authorList>
    </citation>
    <scope>IDENTIFICATION</scope>
    <source>
        <strain evidence="9">cv. Heinz 1706</strain>
    </source>
</reference>
<feature type="domain" description="OVATE" evidence="8">
    <location>
        <begin position="183"/>
        <end position="243"/>
    </location>
</feature>
<protein>
    <recommendedName>
        <fullName evidence="6">Transcription repressor</fullName>
    </recommendedName>
    <alternativeName>
        <fullName evidence="6">Ovate family protein</fullName>
    </alternativeName>
</protein>
<organism evidence="9">
    <name type="scientific">Solanum lycopersicum</name>
    <name type="common">Tomato</name>
    <name type="synonym">Lycopersicon esculentum</name>
    <dbReference type="NCBI Taxonomy" id="4081"/>
    <lineage>
        <taxon>Eukaryota</taxon>
        <taxon>Viridiplantae</taxon>
        <taxon>Streptophyta</taxon>
        <taxon>Embryophyta</taxon>
        <taxon>Tracheophyta</taxon>
        <taxon>Spermatophyta</taxon>
        <taxon>Magnoliopsida</taxon>
        <taxon>eudicotyledons</taxon>
        <taxon>Gunneridae</taxon>
        <taxon>Pentapetalae</taxon>
        <taxon>asterids</taxon>
        <taxon>lamiids</taxon>
        <taxon>Solanales</taxon>
        <taxon>Solanaceae</taxon>
        <taxon>Solanoideae</taxon>
        <taxon>Solaneae</taxon>
        <taxon>Solanum</taxon>
        <taxon>Solanum subgen. Lycopersicon</taxon>
    </lineage>
</organism>
<dbReference type="Pfam" id="PF04844">
    <property type="entry name" value="Ovate"/>
    <property type="match status" value="1"/>
</dbReference>
<dbReference type="Proteomes" id="UP000004994">
    <property type="component" value="Chromosome 1"/>
</dbReference>
<feature type="region of interest" description="Disordered" evidence="7">
    <location>
        <begin position="150"/>
        <end position="172"/>
    </location>
</feature>
<dbReference type="PROSITE" id="PS51754">
    <property type="entry name" value="OVATE"/>
    <property type="match status" value="1"/>
</dbReference>
<dbReference type="GO" id="GO:0005634">
    <property type="term" value="C:nucleus"/>
    <property type="evidence" value="ECO:0007669"/>
    <property type="project" value="UniProtKB-SubCell"/>
</dbReference>
<reference evidence="9" key="1">
    <citation type="journal article" date="2012" name="Nature">
        <title>The tomato genome sequence provides insights into fleshy fruit evolution.</title>
        <authorList>
            <consortium name="Tomato Genome Consortium"/>
        </authorList>
    </citation>
    <scope>NUCLEOTIDE SEQUENCE [LARGE SCALE GENOMIC DNA]</scope>
    <source>
        <strain evidence="9">cv. Heinz 1706</strain>
    </source>
</reference>
<dbReference type="EnsemblPlants" id="Solyc01g009335.1.1">
    <property type="protein sequence ID" value="Solyc01g009335.1.1.1"/>
    <property type="gene ID" value="Solyc01g009335.1"/>
</dbReference>
<dbReference type="InParanoid" id="A0A3Q7E9I4"/>
<evidence type="ECO:0000313" key="9">
    <source>
        <dbReference type="EnsemblPlants" id="Solyc01g009335.1.1.1"/>
    </source>
</evidence>
<dbReference type="PANTHER" id="PTHR33057">
    <property type="entry name" value="TRANSCRIPTION REPRESSOR OFP7-RELATED"/>
    <property type="match status" value="1"/>
</dbReference>
<dbReference type="PANTHER" id="PTHR33057:SF138">
    <property type="entry name" value="TRANSCRIPTION REPRESSOR OFP10"/>
    <property type="match status" value="1"/>
</dbReference>
<keyword evidence="3 6" id="KW-0805">Transcription regulation</keyword>
<evidence type="ECO:0000256" key="3">
    <source>
        <dbReference type="ARBA" id="ARBA00023015"/>
    </source>
</evidence>
<dbReference type="InterPro" id="IPR038933">
    <property type="entry name" value="Ovate"/>
</dbReference>
<evidence type="ECO:0000256" key="5">
    <source>
        <dbReference type="ARBA" id="ARBA00023242"/>
    </source>
</evidence>
<evidence type="ECO:0000256" key="1">
    <source>
        <dbReference type="ARBA" id="ARBA00004123"/>
    </source>
</evidence>
<keyword evidence="4 6" id="KW-0804">Transcription</keyword>
<evidence type="ECO:0000256" key="4">
    <source>
        <dbReference type="ARBA" id="ARBA00023163"/>
    </source>
</evidence>
<keyword evidence="10" id="KW-1185">Reference proteome</keyword>
<keyword evidence="5 6" id="KW-0539">Nucleus</keyword>
<dbReference type="NCBIfam" id="TIGR01568">
    <property type="entry name" value="A_thal_3678"/>
    <property type="match status" value="1"/>
</dbReference>
<sequence>MSSKIKQWNFRKLFISNGVGCRSCSKPNLVDIIEPKPKIPINTNPSPKICYTSSDMNSESKIITCPNSDDIFIFVKNLDDPFQDNHTSIPFSIINIDSLSPPSIDKNDVTKLSKSETNSEFKVSTCVKNLDDSFQDNYYTSATSSIKKKSLSPRNLDQNEYTNSEANPESRVDSCSKISSSLVAFINSDDPFYDFKKSMLHMIIEKEIYSFEDLEDLLNCFLKLNSPSHHNIIIQAFTEILNDNKKIVFDGPRKNTH</sequence>
<comment type="subcellular location">
    <subcellularLocation>
        <location evidence="1 6">Nucleus</location>
    </subcellularLocation>
</comment>
<dbReference type="Gramene" id="Solyc01g009335.1.1">
    <property type="protein sequence ID" value="Solyc01g009335.1.1.1"/>
    <property type="gene ID" value="Solyc01g009335.1"/>
</dbReference>
<keyword evidence="2 6" id="KW-0678">Repressor</keyword>
<accession>A0A3Q7E9I4</accession>
<comment type="function">
    <text evidence="6">Transcriptional repressor that regulates multiple aspects of plant growth and development.</text>
</comment>